<keyword evidence="2" id="KW-1185">Reference proteome</keyword>
<organism evidence="1 2">
    <name type="scientific">Paxillus rubicundulus Ve08.2h10</name>
    <dbReference type="NCBI Taxonomy" id="930991"/>
    <lineage>
        <taxon>Eukaryota</taxon>
        <taxon>Fungi</taxon>
        <taxon>Dikarya</taxon>
        <taxon>Basidiomycota</taxon>
        <taxon>Agaricomycotina</taxon>
        <taxon>Agaricomycetes</taxon>
        <taxon>Agaricomycetidae</taxon>
        <taxon>Boletales</taxon>
        <taxon>Paxilineae</taxon>
        <taxon>Paxillaceae</taxon>
        <taxon>Paxillus</taxon>
    </lineage>
</organism>
<proteinExistence type="predicted"/>
<dbReference type="HOGENOM" id="CLU_2606714_0_0_1"/>
<dbReference type="InParanoid" id="A0A0D0DL64"/>
<dbReference type="AlphaFoldDB" id="A0A0D0DL64"/>
<evidence type="ECO:0000313" key="2">
    <source>
        <dbReference type="Proteomes" id="UP000054538"/>
    </source>
</evidence>
<reference evidence="1 2" key="1">
    <citation type="submission" date="2014-04" db="EMBL/GenBank/DDBJ databases">
        <authorList>
            <consortium name="DOE Joint Genome Institute"/>
            <person name="Kuo A."/>
            <person name="Kohler A."/>
            <person name="Jargeat P."/>
            <person name="Nagy L.G."/>
            <person name="Floudas D."/>
            <person name="Copeland A."/>
            <person name="Barry K.W."/>
            <person name="Cichocki N."/>
            <person name="Veneault-Fourrey C."/>
            <person name="LaButti K."/>
            <person name="Lindquist E.A."/>
            <person name="Lipzen A."/>
            <person name="Lundell T."/>
            <person name="Morin E."/>
            <person name="Murat C."/>
            <person name="Sun H."/>
            <person name="Tunlid A."/>
            <person name="Henrissat B."/>
            <person name="Grigoriev I.V."/>
            <person name="Hibbett D.S."/>
            <person name="Martin F."/>
            <person name="Nordberg H.P."/>
            <person name="Cantor M.N."/>
            <person name="Hua S.X."/>
        </authorList>
    </citation>
    <scope>NUCLEOTIDE SEQUENCE [LARGE SCALE GENOMIC DNA]</scope>
    <source>
        <strain evidence="1 2">Ve08.2h10</strain>
    </source>
</reference>
<evidence type="ECO:0000313" key="1">
    <source>
        <dbReference type="EMBL" id="KIK99322.1"/>
    </source>
</evidence>
<sequence>MWVTRDPICVLISVALWLEVKPPWVKEWLACEVCAVHWKIWLIILLAMRLSHVYDIRPPGMEKIPHTLVLRLIKRVRVG</sequence>
<protein>
    <submittedName>
        <fullName evidence="1">Uncharacterized protein</fullName>
    </submittedName>
</protein>
<dbReference type="EMBL" id="KN824863">
    <property type="protein sequence ID" value="KIK99322.1"/>
    <property type="molecule type" value="Genomic_DNA"/>
</dbReference>
<gene>
    <name evidence="1" type="ORF">PAXRUDRAFT_822865</name>
</gene>
<dbReference type="Proteomes" id="UP000054538">
    <property type="component" value="Unassembled WGS sequence"/>
</dbReference>
<name>A0A0D0DL64_9AGAM</name>
<reference evidence="2" key="2">
    <citation type="submission" date="2015-01" db="EMBL/GenBank/DDBJ databases">
        <title>Evolutionary Origins and Diversification of the Mycorrhizal Mutualists.</title>
        <authorList>
            <consortium name="DOE Joint Genome Institute"/>
            <consortium name="Mycorrhizal Genomics Consortium"/>
            <person name="Kohler A."/>
            <person name="Kuo A."/>
            <person name="Nagy L.G."/>
            <person name="Floudas D."/>
            <person name="Copeland A."/>
            <person name="Barry K.W."/>
            <person name="Cichocki N."/>
            <person name="Veneault-Fourrey C."/>
            <person name="LaButti K."/>
            <person name="Lindquist E.A."/>
            <person name="Lipzen A."/>
            <person name="Lundell T."/>
            <person name="Morin E."/>
            <person name="Murat C."/>
            <person name="Riley R."/>
            <person name="Ohm R."/>
            <person name="Sun H."/>
            <person name="Tunlid A."/>
            <person name="Henrissat B."/>
            <person name="Grigoriev I.V."/>
            <person name="Hibbett D.S."/>
            <person name="Martin F."/>
        </authorList>
    </citation>
    <scope>NUCLEOTIDE SEQUENCE [LARGE SCALE GENOMIC DNA]</scope>
    <source>
        <strain evidence="2">Ve08.2h10</strain>
    </source>
</reference>
<accession>A0A0D0DL64</accession>
<dbReference type="OrthoDB" id="10250990at2759"/>